<evidence type="ECO:0000313" key="2">
    <source>
        <dbReference type="Proteomes" id="UP001497382"/>
    </source>
</evidence>
<keyword evidence="2" id="KW-1185">Reference proteome</keyword>
<sequence>MARNHEKHYGKLNRLILWKEKEEYEKKHPSRPRLDVLDTPEEIKKWIPSIKSDLEFYLKKSQVICYSDEHIEECKVKVNNLEKEYKAFVRKLAKLTPGKLDAVPWTNRPYKRKNNDFTEDLCPKKEFLPISTPILDQEKQPVQEIAIPLPDLLLMNEPLVFAFDKVTDQFQTNLEPIKYSEIGTNAADTNCNSNLKKLIDKNHKETKNSPVTPQQKIVSSLVNYDYSSDSDS</sequence>
<dbReference type="AlphaFoldDB" id="A0AAV2BBS6"/>
<proteinExistence type="predicted"/>
<name>A0AAV2BBS6_9ARAC</name>
<reference evidence="1 2" key="1">
    <citation type="submission" date="2024-04" db="EMBL/GenBank/DDBJ databases">
        <authorList>
            <person name="Rising A."/>
            <person name="Reimegard J."/>
            <person name="Sonavane S."/>
            <person name="Akerstrom W."/>
            <person name="Nylinder S."/>
            <person name="Hedman E."/>
            <person name="Kallberg Y."/>
        </authorList>
    </citation>
    <scope>NUCLEOTIDE SEQUENCE [LARGE SCALE GENOMIC DNA]</scope>
</reference>
<gene>
    <name evidence="1" type="ORF">LARSCL_LOCUS17993</name>
</gene>
<evidence type="ECO:0000313" key="1">
    <source>
        <dbReference type="EMBL" id="CAL1293070.1"/>
    </source>
</evidence>
<comment type="caution">
    <text evidence="1">The sequence shown here is derived from an EMBL/GenBank/DDBJ whole genome shotgun (WGS) entry which is preliminary data.</text>
</comment>
<evidence type="ECO:0008006" key="3">
    <source>
        <dbReference type="Google" id="ProtNLM"/>
    </source>
</evidence>
<protein>
    <recommendedName>
        <fullName evidence="3">ATP synthase subunit d, mitochondrial</fullName>
    </recommendedName>
</protein>
<organism evidence="1 2">
    <name type="scientific">Larinioides sclopetarius</name>
    <dbReference type="NCBI Taxonomy" id="280406"/>
    <lineage>
        <taxon>Eukaryota</taxon>
        <taxon>Metazoa</taxon>
        <taxon>Ecdysozoa</taxon>
        <taxon>Arthropoda</taxon>
        <taxon>Chelicerata</taxon>
        <taxon>Arachnida</taxon>
        <taxon>Araneae</taxon>
        <taxon>Araneomorphae</taxon>
        <taxon>Entelegynae</taxon>
        <taxon>Araneoidea</taxon>
        <taxon>Araneidae</taxon>
        <taxon>Larinioides</taxon>
    </lineage>
</organism>
<accession>A0AAV2BBS6</accession>
<dbReference type="EMBL" id="CAXIEN010000319">
    <property type="protein sequence ID" value="CAL1293070.1"/>
    <property type="molecule type" value="Genomic_DNA"/>
</dbReference>
<dbReference type="Proteomes" id="UP001497382">
    <property type="component" value="Unassembled WGS sequence"/>
</dbReference>